<dbReference type="AlphaFoldDB" id="A0A147BN04"/>
<evidence type="ECO:0000256" key="5">
    <source>
        <dbReference type="PROSITE-ProRule" id="PRU00309"/>
    </source>
</evidence>
<dbReference type="SMART" id="SM00692">
    <property type="entry name" value="DM3"/>
    <property type="match status" value="1"/>
</dbReference>
<dbReference type="SMART" id="SM00980">
    <property type="entry name" value="THAP"/>
    <property type="match status" value="1"/>
</dbReference>
<keyword evidence="1" id="KW-0479">Metal-binding</keyword>
<evidence type="ECO:0000256" key="6">
    <source>
        <dbReference type="SAM" id="MobiDB-lite"/>
    </source>
</evidence>
<keyword evidence="3" id="KW-0862">Zinc</keyword>
<accession>A0A147BN04</accession>
<dbReference type="SUPFAM" id="SSF57716">
    <property type="entry name" value="Glucocorticoid receptor-like (DNA-binding domain)"/>
    <property type="match status" value="1"/>
</dbReference>
<dbReference type="InterPro" id="IPR006612">
    <property type="entry name" value="THAP_Znf"/>
</dbReference>
<feature type="region of interest" description="Disordered" evidence="6">
    <location>
        <begin position="84"/>
        <end position="141"/>
    </location>
</feature>
<evidence type="ECO:0000256" key="2">
    <source>
        <dbReference type="ARBA" id="ARBA00022771"/>
    </source>
</evidence>
<evidence type="ECO:0000313" key="8">
    <source>
        <dbReference type="EMBL" id="JAR91695.1"/>
    </source>
</evidence>
<keyword evidence="4 5" id="KW-0238">DNA-binding</keyword>
<name>A0A147BN04_IXORI</name>
<dbReference type="Pfam" id="PF05485">
    <property type="entry name" value="THAP"/>
    <property type="match status" value="1"/>
</dbReference>
<reference evidence="8" key="1">
    <citation type="journal article" date="2018" name="PLoS Negl. Trop. Dis.">
        <title>Sialome diversity of ticks revealed by RNAseq of single tick salivary glands.</title>
        <authorList>
            <person name="Perner J."/>
            <person name="Kropackova S."/>
            <person name="Kopacek P."/>
            <person name="Ribeiro J.M."/>
        </authorList>
    </citation>
    <scope>NUCLEOTIDE SEQUENCE</scope>
    <source>
        <strain evidence="8">Siblings of single egg batch collected in Ceske Budejovice</strain>
        <tissue evidence="8">Salivary glands</tissue>
    </source>
</reference>
<evidence type="ECO:0000256" key="4">
    <source>
        <dbReference type="ARBA" id="ARBA00023125"/>
    </source>
</evidence>
<dbReference type="GO" id="GO:0003677">
    <property type="term" value="F:DNA binding"/>
    <property type="evidence" value="ECO:0007669"/>
    <property type="project" value="UniProtKB-UniRule"/>
</dbReference>
<evidence type="ECO:0000256" key="3">
    <source>
        <dbReference type="ARBA" id="ARBA00022833"/>
    </source>
</evidence>
<sequence length="239" mass="26361">MSRRCCVKDCPSTGLPESAPLHKLPKNEAEKVAWLEAIPAGQFQSSGSCLFVCCRHFMDDDYETNPNVARALGFRSRHRLRRGVVPTNFPNQDPSREAKRSILKESPCDTDGPGGAATEQSSSWAAEQTQEYLADDTPPARSTSDDIHLVIMMAHTEPVASCTMTDKAAWAFTPTNEMGTATDNQNYSCVSTQADMLRETKVMVTRGTQTDYAQISFPETLEICPSLFWLAITCARPKS</sequence>
<feature type="compositionally biased region" description="Polar residues" evidence="6">
    <location>
        <begin position="118"/>
        <end position="131"/>
    </location>
</feature>
<protein>
    <recommendedName>
        <fullName evidence="7">THAP-type domain-containing protein</fullName>
    </recommendedName>
</protein>
<dbReference type="EMBL" id="GEGO01003709">
    <property type="protein sequence ID" value="JAR91695.1"/>
    <property type="molecule type" value="Transcribed_RNA"/>
</dbReference>
<evidence type="ECO:0000256" key="1">
    <source>
        <dbReference type="ARBA" id="ARBA00022723"/>
    </source>
</evidence>
<organism evidence="8">
    <name type="scientific">Ixodes ricinus</name>
    <name type="common">Common tick</name>
    <name type="synonym">Acarus ricinus</name>
    <dbReference type="NCBI Taxonomy" id="34613"/>
    <lineage>
        <taxon>Eukaryota</taxon>
        <taxon>Metazoa</taxon>
        <taxon>Ecdysozoa</taxon>
        <taxon>Arthropoda</taxon>
        <taxon>Chelicerata</taxon>
        <taxon>Arachnida</taxon>
        <taxon>Acari</taxon>
        <taxon>Parasitiformes</taxon>
        <taxon>Ixodida</taxon>
        <taxon>Ixodoidea</taxon>
        <taxon>Ixodidae</taxon>
        <taxon>Ixodinae</taxon>
        <taxon>Ixodes</taxon>
    </lineage>
</organism>
<evidence type="ECO:0000259" key="7">
    <source>
        <dbReference type="PROSITE" id="PS50950"/>
    </source>
</evidence>
<proteinExistence type="predicted"/>
<dbReference type="PROSITE" id="PS50950">
    <property type="entry name" value="ZF_THAP"/>
    <property type="match status" value="1"/>
</dbReference>
<keyword evidence="2 5" id="KW-0863">Zinc-finger</keyword>
<feature type="compositionally biased region" description="Basic and acidic residues" evidence="6">
    <location>
        <begin position="94"/>
        <end position="107"/>
    </location>
</feature>
<dbReference type="GO" id="GO:0008270">
    <property type="term" value="F:zinc ion binding"/>
    <property type="evidence" value="ECO:0007669"/>
    <property type="project" value="UniProtKB-KW"/>
</dbReference>
<feature type="domain" description="THAP-type" evidence="7">
    <location>
        <begin position="1"/>
        <end position="89"/>
    </location>
</feature>